<evidence type="ECO:0000313" key="5">
    <source>
        <dbReference type="EMBL" id="MTS26758.1"/>
    </source>
</evidence>
<dbReference type="PANTHER" id="PTHR48100">
    <property type="entry name" value="BROAD-SPECIFICITY PHOSPHATASE YOR283W-RELATED"/>
    <property type="match status" value="1"/>
</dbReference>
<name>A0A0D8IYV3_9FIRM</name>
<reference evidence="3 8" key="2">
    <citation type="submission" date="2015-10" db="EMBL/GenBank/DDBJ databases">
        <title>A novel member of the family Ruminococcaceae isolated from human faeces.</title>
        <authorList>
            <person name="Shkoporov A.N."/>
            <person name="Chaplin A.V."/>
            <person name="Motuzova O.V."/>
            <person name="Kafarskaia L.I."/>
            <person name="Efimov B.A."/>
        </authorList>
    </citation>
    <scope>NUCLEOTIDE SEQUENCE [LARGE SCALE GENOMIC DNA]</scope>
    <source>
        <strain evidence="3 8">668</strain>
    </source>
</reference>
<evidence type="ECO:0000313" key="4">
    <source>
        <dbReference type="EMBL" id="MST91775.1"/>
    </source>
</evidence>
<accession>A0A0W7TSP1</accession>
<reference evidence="10 11" key="3">
    <citation type="journal article" date="2019" name="Nat. Med.">
        <title>A library of human gut bacterial isolates paired with longitudinal multiomics data enables mechanistic microbiome research.</title>
        <authorList>
            <person name="Poyet M."/>
            <person name="Groussin M."/>
            <person name="Gibbons S.M."/>
            <person name="Avila-Pacheco J."/>
            <person name="Jiang X."/>
            <person name="Kearney S.M."/>
            <person name="Perrotta A.R."/>
            <person name="Berdy B."/>
            <person name="Zhao S."/>
            <person name="Lieberman T.D."/>
            <person name="Swanson P.K."/>
            <person name="Smith M."/>
            <person name="Roesemann S."/>
            <person name="Alexander J.E."/>
            <person name="Rich S.A."/>
            <person name="Livny J."/>
            <person name="Vlamakis H."/>
            <person name="Clish C."/>
            <person name="Bullock K."/>
            <person name="Deik A."/>
            <person name="Scott J."/>
            <person name="Pierce K.A."/>
            <person name="Xavier R.J."/>
            <person name="Alm E.J."/>
        </authorList>
    </citation>
    <scope>NUCLEOTIDE SEQUENCE [LARGE SCALE GENOMIC DNA]</scope>
    <source>
        <strain evidence="5 11">BIOML-A4</strain>
        <strain evidence="6 10">BIOML-A7</strain>
    </source>
</reference>
<evidence type="ECO:0000313" key="11">
    <source>
        <dbReference type="Proteomes" id="UP000472755"/>
    </source>
</evidence>
<evidence type="ECO:0000313" key="9">
    <source>
        <dbReference type="Proteomes" id="UP000431913"/>
    </source>
</evidence>
<proteinExistence type="predicted"/>
<dbReference type="GeneID" id="42856870"/>
<dbReference type="GO" id="GO:0016791">
    <property type="term" value="F:phosphatase activity"/>
    <property type="evidence" value="ECO:0007669"/>
    <property type="project" value="TreeGrafter"/>
</dbReference>
<dbReference type="PANTHER" id="PTHR48100:SF59">
    <property type="entry name" value="ADENOSYLCOBALAMIN_ALPHA-RIBAZOLE PHOSPHATASE"/>
    <property type="match status" value="1"/>
</dbReference>
<dbReference type="Proteomes" id="UP000449193">
    <property type="component" value="Unassembled WGS sequence"/>
</dbReference>
<protein>
    <submittedName>
        <fullName evidence="4">Histidine phosphatase family protein</fullName>
    </submittedName>
    <submittedName>
        <fullName evidence="2">Phosphoglycerate mutase</fullName>
    </submittedName>
</protein>
<dbReference type="EMBL" id="WMZU01000006">
    <property type="protein sequence ID" value="MTS26758.1"/>
    <property type="molecule type" value="Genomic_DNA"/>
</dbReference>
<dbReference type="AlphaFoldDB" id="A0A0D8IYV3"/>
<dbReference type="InterPro" id="IPR050275">
    <property type="entry name" value="PGM_Phosphatase"/>
</dbReference>
<dbReference type="EMBL" id="LMUA01000006">
    <property type="protein sequence ID" value="KUE76830.1"/>
    <property type="molecule type" value="Genomic_DNA"/>
</dbReference>
<dbReference type="EMBL" id="WMZR01000022">
    <property type="protein sequence ID" value="MTS52724.1"/>
    <property type="molecule type" value="Genomic_DNA"/>
</dbReference>
<dbReference type="SUPFAM" id="SSF53254">
    <property type="entry name" value="Phosphoglycerate mutase-like"/>
    <property type="match status" value="1"/>
</dbReference>
<evidence type="ECO:0000313" key="10">
    <source>
        <dbReference type="Proteomes" id="UP000449193"/>
    </source>
</evidence>
<dbReference type="EMBL" id="JXXK01000012">
    <property type="protein sequence ID" value="KJF39847.1"/>
    <property type="molecule type" value="Genomic_DNA"/>
</dbReference>
<dbReference type="RefSeq" id="WP_009322538.1">
    <property type="nucleotide sequence ID" value="NZ_CAOJUJ010000014.1"/>
</dbReference>
<evidence type="ECO:0000313" key="3">
    <source>
        <dbReference type="EMBL" id="KUE76830.1"/>
    </source>
</evidence>
<dbReference type="EMBL" id="VUNJ01000006">
    <property type="protein sequence ID" value="MST91775.1"/>
    <property type="molecule type" value="Genomic_DNA"/>
</dbReference>
<accession>A0A0D8IYV3</accession>
<gene>
    <name evidence="3" type="ORF">ASJ35_06000</name>
    <name evidence="4" type="ORF">FYJ76_07420</name>
    <name evidence="6" type="ORF">GMD52_14455</name>
    <name evidence="5" type="ORF">GMD59_05595</name>
    <name evidence="2" type="ORF">TQ39_09760</name>
</gene>
<dbReference type="Gene3D" id="3.40.50.1240">
    <property type="entry name" value="Phosphoglycerate mutase-like"/>
    <property type="match status" value="1"/>
</dbReference>
<reference evidence="4 9" key="4">
    <citation type="submission" date="2019-08" db="EMBL/GenBank/DDBJ databases">
        <title>In-depth cultivation of the pig gut microbiome towards novel bacterial diversity and tailored functional studies.</title>
        <authorList>
            <person name="Wylensek D."/>
            <person name="Hitch T.C.A."/>
            <person name="Clavel T."/>
        </authorList>
    </citation>
    <scope>NUCLEOTIDE SEQUENCE [LARGE SCALE GENOMIC DNA]</scope>
    <source>
        <strain evidence="4 9">WCA3-601-WT-6J</strain>
    </source>
</reference>
<evidence type="ECO:0000313" key="6">
    <source>
        <dbReference type="EMBL" id="MTS52724.1"/>
    </source>
</evidence>
<feature type="binding site" evidence="1">
    <location>
        <begin position="7"/>
        <end position="14"/>
    </location>
    <ligand>
        <name>substrate</name>
    </ligand>
</feature>
<dbReference type="InterPro" id="IPR013078">
    <property type="entry name" value="His_Pase_superF_clade-1"/>
</dbReference>
<dbReference type="Proteomes" id="UP000032483">
    <property type="component" value="Unassembled WGS sequence"/>
</dbReference>
<dbReference type="PROSITE" id="PS00175">
    <property type="entry name" value="PG_MUTASE"/>
    <property type="match status" value="1"/>
</dbReference>
<reference evidence="2" key="1">
    <citation type="submission" date="2015-02" db="EMBL/GenBank/DDBJ databases">
        <title>A novel member of the family Ruminococcaceae isolated from human feces.</title>
        <authorList>
            <person name="Shkoporov A.N."/>
            <person name="Chaplin A.V."/>
            <person name="Motuzova O.V."/>
            <person name="Kafarskaia L.I."/>
            <person name="Khokhlova E.V."/>
            <person name="Efimov B.A."/>
        </authorList>
    </citation>
    <scope>NUCLEOTIDE SEQUENCE [LARGE SCALE GENOMIC DNA]</scope>
    <source>
        <strain evidence="2">585-1</strain>
    </source>
</reference>
<evidence type="ECO:0000256" key="1">
    <source>
        <dbReference type="PIRSR" id="PIRSR613078-2"/>
    </source>
</evidence>
<dbReference type="Proteomes" id="UP000053433">
    <property type="component" value="Unassembled WGS sequence"/>
</dbReference>
<dbReference type="InterPro" id="IPR001345">
    <property type="entry name" value="PG/BPGM_mutase_AS"/>
</dbReference>
<sequence length="197" mass="22045">MKVYLLRHGQTEYNVDKRYQGTRDIPLSEKGRAALRRADIEPDTVYVSPLCRAVDTARVLFPAARLVPVHDLREMCFGIFEGRNYVEMERDPDYLAWVGDDCMGRCPGGESRAEFSDRTCAAFASLVDEALARGAEMLVVMAHGGTQMAVMERYACPRRDYYTWCAGNAAGFILDAARWQTHGLLDLAGEACYAEEA</sequence>
<dbReference type="SMART" id="SM00855">
    <property type="entry name" value="PGAM"/>
    <property type="match status" value="1"/>
</dbReference>
<dbReference type="Proteomes" id="UP000431913">
    <property type="component" value="Unassembled WGS sequence"/>
</dbReference>
<dbReference type="Pfam" id="PF00300">
    <property type="entry name" value="His_Phos_1"/>
    <property type="match status" value="1"/>
</dbReference>
<evidence type="ECO:0000313" key="2">
    <source>
        <dbReference type="EMBL" id="KJF39847.1"/>
    </source>
</evidence>
<dbReference type="InterPro" id="IPR029033">
    <property type="entry name" value="His_PPase_superfam"/>
</dbReference>
<keyword evidence="7" id="KW-1185">Reference proteome</keyword>
<organism evidence="2 7">
    <name type="scientific">Ruthenibacterium lactatiformans</name>
    <dbReference type="NCBI Taxonomy" id="1550024"/>
    <lineage>
        <taxon>Bacteria</taxon>
        <taxon>Bacillati</taxon>
        <taxon>Bacillota</taxon>
        <taxon>Clostridia</taxon>
        <taxon>Eubacteriales</taxon>
        <taxon>Oscillospiraceae</taxon>
        <taxon>Ruthenibacterium</taxon>
    </lineage>
</organism>
<dbReference type="GO" id="GO:0005737">
    <property type="term" value="C:cytoplasm"/>
    <property type="evidence" value="ECO:0007669"/>
    <property type="project" value="TreeGrafter"/>
</dbReference>
<comment type="caution">
    <text evidence="2">The sequence shown here is derived from an EMBL/GenBank/DDBJ whole genome shotgun (WGS) entry which is preliminary data.</text>
</comment>
<evidence type="ECO:0000313" key="8">
    <source>
        <dbReference type="Proteomes" id="UP000053433"/>
    </source>
</evidence>
<evidence type="ECO:0000313" key="7">
    <source>
        <dbReference type="Proteomes" id="UP000032483"/>
    </source>
</evidence>
<dbReference type="CDD" id="cd07067">
    <property type="entry name" value="HP_PGM_like"/>
    <property type="match status" value="1"/>
</dbReference>
<feature type="binding site" evidence="1">
    <location>
        <position position="52"/>
    </location>
    <ligand>
        <name>substrate</name>
    </ligand>
</feature>
<dbReference type="Proteomes" id="UP000472755">
    <property type="component" value="Unassembled WGS sequence"/>
</dbReference>